<evidence type="ECO:0000313" key="2">
    <source>
        <dbReference type="EMBL" id="MBB5538802.1"/>
    </source>
</evidence>
<dbReference type="InterPro" id="IPR054276">
    <property type="entry name" value="DUF7007"/>
</dbReference>
<sequence>MTTALSLSKDLSAPEHSGVEFGRSADGLYVARVGDLVFAMVPARDGQHLVASAWRVSRPLSDLRRDDFYSHHGAIDNEAAFRERMIEQAEHSRDLLALKRQTVRMNCNTPWGLSQGATIYADGIVCHTTAGHGGFKLSAARNAAVHPMLRVDDGFYEEDAAWAIVALTFPDLFTRYERKVGDQILRDWWPDGWQEIHGRALAPGESHEKDRRDFQRRHAQNWIVIAALLSDHHPDMSEVIATIGGARDHRAEERRFLVPSDDYTVGRFGFVIDETNHAAYDGPSGFASWRGRAG</sequence>
<keyword evidence="3" id="KW-1185">Reference proteome</keyword>
<dbReference type="AlphaFoldDB" id="A0A7W8XBH4"/>
<dbReference type="Proteomes" id="UP000585507">
    <property type="component" value="Unassembled WGS sequence"/>
</dbReference>
<gene>
    <name evidence="2" type="ORF">GGD55_005542</name>
</gene>
<name>A0A7W8XBH4_9HYPH</name>
<protein>
    <recommendedName>
        <fullName evidence="1">DUF7007 domain-containing protein</fullName>
    </recommendedName>
</protein>
<organism evidence="2 3">
    <name type="scientific">Rhizobium giardinii</name>
    <dbReference type="NCBI Taxonomy" id="56731"/>
    <lineage>
        <taxon>Bacteria</taxon>
        <taxon>Pseudomonadati</taxon>
        <taxon>Pseudomonadota</taxon>
        <taxon>Alphaproteobacteria</taxon>
        <taxon>Hyphomicrobiales</taxon>
        <taxon>Rhizobiaceae</taxon>
        <taxon>Rhizobium/Agrobacterium group</taxon>
        <taxon>Rhizobium</taxon>
    </lineage>
</organism>
<evidence type="ECO:0000259" key="1">
    <source>
        <dbReference type="Pfam" id="PF22653"/>
    </source>
</evidence>
<dbReference type="Pfam" id="PF22653">
    <property type="entry name" value="DUF7007"/>
    <property type="match status" value="1"/>
</dbReference>
<evidence type="ECO:0000313" key="3">
    <source>
        <dbReference type="Proteomes" id="UP000585507"/>
    </source>
</evidence>
<feature type="domain" description="DUF7007" evidence="1">
    <location>
        <begin position="105"/>
        <end position="219"/>
    </location>
</feature>
<reference evidence="2 3" key="1">
    <citation type="submission" date="2020-08" db="EMBL/GenBank/DDBJ databases">
        <title>Genomic Encyclopedia of Type Strains, Phase IV (KMG-V): Genome sequencing to study the core and pangenomes of soil and plant-associated prokaryotes.</title>
        <authorList>
            <person name="Whitman W."/>
        </authorList>
    </citation>
    <scope>NUCLEOTIDE SEQUENCE [LARGE SCALE GENOMIC DNA]</scope>
    <source>
        <strain evidence="2 3">SEMIA 4084</strain>
    </source>
</reference>
<proteinExistence type="predicted"/>
<comment type="caution">
    <text evidence="2">The sequence shown here is derived from an EMBL/GenBank/DDBJ whole genome shotgun (WGS) entry which is preliminary data.</text>
</comment>
<dbReference type="RefSeq" id="WP_018325590.1">
    <property type="nucleotide sequence ID" value="NZ_JACHBK010000015.1"/>
</dbReference>
<accession>A0A7W8XBH4</accession>
<dbReference type="EMBL" id="JACHBK010000015">
    <property type="protein sequence ID" value="MBB5538802.1"/>
    <property type="molecule type" value="Genomic_DNA"/>
</dbReference>